<dbReference type="Gene3D" id="6.10.340.10">
    <property type="match status" value="1"/>
</dbReference>
<dbReference type="GO" id="GO:0004888">
    <property type="term" value="F:transmembrane signaling receptor activity"/>
    <property type="evidence" value="ECO:0007669"/>
    <property type="project" value="InterPro"/>
</dbReference>
<dbReference type="PANTHER" id="PTHR32089:SF114">
    <property type="entry name" value="METHYL-ACCEPTING CHEMOTAXIS PROTEIN MCPB"/>
    <property type="match status" value="1"/>
</dbReference>
<gene>
    <name evidence="12" type="ORF">EC501_10575</name>
</gene>
<dbReference type="SUPFAM" id="SSF58104">
    <property type="entry name" value="Methyl-accepting chemotaxis protein (MCP) signaling domain"/>
    <property type="match status" value="1"/>
</dbReference>
<dbReference type="Gene3D" id="3.30.450.20">
    <property type="entry name" value="PAS domain"/>
    <property type="match status" value="1"/>
</dbReference>
<evidence type="ECO:0000256" key="1">
    <source>
        <dbReference type="ARBA" id="ARBA00004236"/>
    </source>
</evidence>
<name>A0A3M8H814_9BACI</name>
<dbReference type="AlphaFoldDB" id="A0A3M8H814"/>
<evidence type="ECO:0000313" key="12">
    <source>
        <dbReference type="EMBL" id="RNC98547.1"/>
    </source>
</evidence>
<organism evidence="12 13">
    <name type="scientific">Lysinibacillus halotolerans</name>
    <dbReference type="NCBI Taxonomy" id="1368476"/>
    <lineage>
        <taxon>Bacteria</taxon>
        <taxon>Bacillati</taxon>
        <taxon>Bacillota</taxon>
        <taxon>Bacilli</taxon>
        <taxon>Bacillales</taxon>
        <taxon>Bacillaceae</taxon>
        <taxon>Lysinibacillus</taxon>
    </lineage>
</organism>
<evidence type="ECO:0000256" key="3">
    <source>
        <dbReference type="ARBA" id="ARBA00022481"/>
    </source>
</evidence>
<dbReference type="InterPro" id="IPR029151">
    <property type="entry name" value="Sensor-like_sf"/>
</dbReference>
<evidence type="ECO:0000259" key="10">
    <source>
        <dbReference type="PROSITE" id="PS50111"/>
    </source>
</evidence>
<dbReference type="InterPro" id="IPR029150">
    <property type="entry name" value="dCache_3"/>
</dbReference>
<dbReference type="InterPro" id="IPR003660">
    <property type="entry name" value="HAMP_dom"/>
</dbReference>
<keyword evidence="13" id="KW-1185">Reference proteome</keyword>
<dbReference type="OrthoDB" id="2168386at2"/>
<dbReference type="Pfam" id="PF14827">
    <property type="entry name" value="dCache_3"/>
    <property type="match status" value="1"/>
</dbReference>
<keyword evidence="4" id="KW-0145">Chemotaxis</keyword>
<dbReference type="PROSITE" id="PS50885">
    <property type="entry name" value="HAMP"/>
    <property type="match status" value="1"/>
</dbReference>
<dbReference type="Pfam" id="PF00015">
    <property type="entry name" value="MCPsignal"/>
    <property type="match status" value="1"/>
</dbReference>
<keyword evidence="9" id="KW-0812">Transmembrane</keyword>
<keyword evidence="5 9" id="KW-0472">Membrane</keyword>
<evidence type="ECO:0000259" key="11">
    <source>
        <dbReference type="PROSITE" id="PS50885"/>
    </source>
</evidence>
<dbReference type="CDD" id="cd06225">
    <property type="entry name" value="HAMP"/>
    <property type="match status" value="1"/>
</dbReference>
<keyword evidence="2" id="KW-1003">Cell membrane</keyword>
<dbReference type="SMART" id="SM00283">
    <property type="entry name" value="MA"/>
    <property type="match status" value="1"/>
</dbReference>
<evidence type="ECO:0000256" key="6">
    <source>
        <dbReference type="ARBA" id="ARBA00023224"/>
    </source>
</evidence>
<dbReference type="GO" id="GO:0006935">
    <property type="term" value="P:chemotaxis"/>
    <property type="evidence" value="ECO:0007669"/>
    <property type="project" value="UniProtKB-KW"/>
</dbReference>
<evidence type="ECO:0000313" key="13">
    <source>
        <dbReference type="Proteomes" id="UP000279909"/>
    </source>
</evidence>
<keyword evidence="6 8" id="KW-0807">Transducer</keyword>
<dbReference type="EMBL" id="RHLQ01000024">
    <property type="protein sequence ID" value="RNC98547.1"/>
    <property type="molecule type" value="Genomic_DNA"/>
</dbReference>
<dbReference type="Pfam" id="PF00672">
    <property type="entry name" value="HAMP"/>
    <property type="match status" value="1"/>
</dbReference>
<feature type="domain" description="HAMP" evidence="11">
    <location>
        <begin position="300"/>
        <end position="353"/>
    </location>
</feature>
<keyword evidence="3" id="KW-0488">Methylation</keyword>
<evidence type="ECO:0000256" key="5">
    <source>
        <dbReference type="ARBA" id="ARBA00023136"/>
    </source>
</evidence>
<evidence type="ECO:0000256" key="8">
    <source>
        <dbReference type="PROSITE-ProRule" id="PRU00284"/>
    </source>
</evidence>
<dbReference type="RefSeq" id="WP_122972265.1">
    <property type="nucleotide sequence ID" value="NZ_RHLQ01000024.1"/>
</dbReference>
<protein>
    <submittedName>
        <fullName evidence="12">Methyl-accepting chemotaxis protein</fullName>
    </submittedName>
</protein>
<evidence type="ECO:0000256" key="7">
    <source>
        <dbReference type="ARBA" id="ARBA00029447"/>
    </source>
</evidence>
<dbReference type="PANTHER" id="PTHR32089">
    <property type="entry name" value="METHYL-ACCEPTING CHEMOTAXIS PROTEIN MCPB"/>
    <property type="match status" value="1"/>
</dbReference>
<dbReference type="GO" id="GO:0005886">
    <property type="term" value="C:plasma membrane"/>
    <property type="evidence" value="ECO:0007669"/>
    <property type="project" value="UniProtKB-SubCell"/>
</dbReference>
<sequence>MGKVKLHSLKSKLIVVFLTLSVIPLIIATTTIFASTNNGFSKVTENQQDKMIHIVQTELNNISENLLKITEMYSQNDEIITTFENGDREQLLSSVKDVYSRLSAEHQLSVFEFGDPTGTVMLRAHNPEKYGDDKSDLAAIQQALKGESVAGFEFGNSGLSVRAFTPIISNNEVIGTLQTGVDGQFIKDLSEMLQGVTISLYDMEGLIVQSSDESKLNTKMKSNLLTSVKEGELSSYQNEEIIESILPIYDPTGNEIIAAIGIEQDISILQESKQNIFLFAVILIAITIIIVFVISFFMSKRISQPVVEVANVMNELSQGNLQLNIKESSQKGEIGLLTNATKTMQENLHEAIGKVAKAATSVNQKSDVLKQLSTTIQVGSEQISSTMQELASGTEGEAQNIADLASNISNFTESIEKTNEKGEQVHKDSLKVLELTNEGTKLMQLSNAQMNNINQIMQDAVGKMGHLESQTKEIEKLVLIIEQIANQTNLLALNAAIEAARAGEHGKGFAVVADEVKKLAEQVSLSVTDITQIVSNIHNETAMVETSLKDGYSEVRLGTTQIHATSETFTQISHSVSNMVNNVEEIIVYLSENVSRAKSMSEATEEMAAMSEESAAAIEETAATSNEFTRSIDEVSKNTAELDTLAIELKQLVDRFKI</sequence>
<evidence type="ECO:0000256" key="2">
    <source>
        <dbReference type="ARBA" id="ARBA00022475"/>
    </source>
</evidence>
<comment type="similarity">
    <text evidence="7">Belongs to the methyl-accepting chemotaxis (MCP) protein family.</text>
</comment>
<evidence type="ECO:0000256" key="4">
    <source>
        <dbReference type="ARBA" id="ARBA00022500"/>
    </source>
</evidence>
<feature type="domain" description="Methyl-accepting transducer" evidence="10">
    <location>
        <begin position="372"/>
        <end position="622"/>
    </location>
</feature>
<dbReference type="GO" id="GO:0007165">
    <property type="term" value="P:signal transduction"/>
    <property type="evidence" value="ECO:0007669"/>
    <property type="project" value="UniProtKB-KW"/>
</dbReference>
<dbReference type="SUPFAM" id="SSF103190">
    <property type="entry name" value="Sensory domain-like"/>
    <property type="match status" value="1"/>
</dbReference>
<dbReference type="PROSITE" id="PS50111">
    <property type="entry name" value="CHEMOTAXIS_TRANSDUC_2"/>
    <property type="match status" value="1"/>
</dbReference>
<comment type="subcellular location">
    <subcellularLocation>
        <location evidence="1">Cell membrane</location>
    </subcellularLocation>
</comment>
<dbReference type="InterPro" id="IPR004089">
    <property type="entry name" value="MCPsignal_dom"/>
</dbReference>
<reference evidence="12 13" key="1">
    <citation type="journal article" date="2014" name="Int. J. Syst. Evol. Microbiol.">
        <title>Lysinibacillus halotolerans sp. nov., isolated from saline-alkaline soil.</title>
        <authorList>
            <person name="Kong D."/>
            <person name="Wang Y."/>
            <person name="Zhao B."/>
            <person name="Li Y."/>
            <person name="Song J."/>
            <person name="Zhai Y."/>
            <person name="Zhang C."/>
            <person name="Wang H."/>
            <person name="Chen X."/>
            <person name="Zhao B."/>
            <person name="Ruan Z."/>
        </authorList>
    </citation>
    <scope>NUCLEOTIDE SEQUENCE [LARGE SCALE GENOMIC DNA]</scope>
    <source>
        <strain evidence="12 13">MCCC 1A12703</strain>
    </source>
</reference>
<feature type="transmembrane region" description="Helical" evidence="9">
    <location>
        <begin position="276"/>
        <end position="297"/>
    </location>
</feature>
<comment type="caution">
    <text evidence="12">The sequence shown here is derived from an EMBL/GenBank/DDBJ whole genome shotgun (WGS) entry which is preliminary data.</text>
</comment>
<evidence type="ECO:0000256" key="9">
    <source>
        <dbReference type="SAM" id="Phobius"/>
    </source>
</evidence>
<dbReference type="InterPro" id="IPR004090">
    <property type="entry name" value="Chemotax_Me-accpt_rcpt"/>
</dbReference>
<dbReference type="Gene3D" id="1.10.287.950">
    <property type="entry name" value="Methyl-accepting chemotaxis protein"/>
    <property type="match status" value="1"/>
</dbReference>
<dbReference type="Proteomes" id="UP000279909">
    <property type="component" value="Unassembled WGS sequence"/>
</dbReference>
<dbReference type="PRINTS" id="PR00260">
    <property type="entry name" value="CHEMTRNSDUCR"/>
</dbReference>
<accession>A0A3M8H814</accession>
<proteinExistence type="inferred from homology"/>
<dbReference type="SMART" id="SM00304">
    <property type="entry name" value="HAMP"/>
    <property type="match status" value="1"/>
</dbReference>
<keyword evidence="9" id="KW-1133">Transmembrane helix</keyword>